<name>A0A5B8MMS3_9CHLO</name>
<dbReference type="HAMAP" id="MF_00055">
    <property type="entry name" value="MEMO1"/>
    <property type="match status" value="1"/>
</dbReference>
<dbReference type="EMBL" id="CP031039">
    <property type="protein sequence ID" value="QDZ21759.1"/>
    <property type="molecule type" value="Genomic_DNA"/>
</dbReference>
<dbReference type="Pfam" id="PF01875">
    <property type="entry name" value="Memo"/>
    <property type="match status" value="1"/>
</dbReference>
<dbReference type="PANTHER" id="PTHR11060:SF0">
    <property type="entry name" value="PROTEIN MEMO1"/>
    <property type="match status" value="1"/>
</dbReference>
<dbReference type="NCBIfam" id="TIGR04336">
    <property type="entry name" value="AmmeMemoSam_B"/>
    <property type="match status" value="1"/>
</dbReference>
<proteinExistence type="inferred from homology"/>
<dbReference type="STRING" id="1764295.A0A5B8MMS3"/>
<dbReference type="AlphaFoldDB" id="A0A5B8MMS3"/>
<dbReference type="Proteomes" id="UP000316726">
    <property type="component" value="Chromosome 6"/>
</dbReference>
<protein>
    <submittedName>
        <fullName evidence="2">MEMO1-like protein</fullName>
    </submittedName>
</protein>
<evidence type="ECO:0000256" key="1">
    <source>
        <dbReference type="ARBA" id="ARBA00006315"/>
    </source>
</evidence>
<comment type="similarity">
    <text evidence="1">Belongs to the MEMO1 family.</text>
</comment>
<dbReference type="OrthoDB" id="417112at2759"/>
<gene>
    <name evidence="2" type="ORF">A3770_06p42770</name>
</gene>
<dbReference type="InterPro" id="IPR002737">
    <property type="entry name" value="MEMO1_fam"/>
</dbReference>
<sequence length="299" mass="33667">MGGRRKAYHAGSWYSDEAEVLQQQLTRYLHEARPGTLAKVAPDSKLKGIIGPHAGYSYSGKTAAYGYVDIDPSEVTKIFLLGPSHHVYLRGCALTGADTYETPVGDIKVDVETCDALMRTGKFERMSLSVDEEEHSLEMHLPYIAHVMKGRDFSLVPIMVGAIDSESEKVYGELLSEYFDKPGHLFIVSSDFCHWGRRFRFTYFDNKDGEIWQSIEKLDKAGMSLIEKKSPAEFRDYLNQYENTICGRHPISVFLQTVKYSTSCKNNEIKFVHYAQSSKCMMMSDSSVSYASAICYGTG</sequence>
<evidence type="ECO:0000313" key="3">
    <source>
        <dbReference type="Proteomes" id="UP000316726"/>
    </source>
</evidence>
<organism evidence="2 3">
    <name type="scientific">Chloropicon primus</name>
    <dbReference type="NCBI Taxonomy" id="1764295"/>
    <lineage>
        <taxon>Eukaryota</taxon>
        <taxon>Viridiplantae</taxon>
        <taxon>Chlorophyta</taxon>
        <taxon>Chloropicophyceae</taxon>
        <taxon>Chloropicales</taxon>
        <taxon>Chloropicaceae</taxon>
        <taxon>Chloropicon</taxon>
    </lineage>
</organism>
<dbReference type="Gene3D" id="3.40.830.10">
    <property type="entry name" value="LigB-like"/>
    <property type="match status" value="1"/>
</dbReference>
<keyword evidence="3" id="KW-1185">Reference proteome</keyword>
<reference evidence="2 3" key="1">
    <citation type="submission" date="2018-07" db="EMBL/GenBank/DDBJ databases">
        <title>The complete nuclear genome of the prasinophyte Chloropicon primus (CCMP1205).</title>
        <authorList>
            <person name="Pombert J.-F."/>
            <person name="Otis C."/>
            <person name="Turmel M."/>
            <person name="Lemieux C."/>
        </authorList>
    </citation>
    <scope>NUCLEOTIDE SEQUENCE [LARGE SCALE GENOMIC DNA]</scope>
    <source>
        <strain evidence="2 3">CCMP1205</strain>
    </source>
</reference>
<evidence type="ECO:0000313" key="2">
    <source>
        <dbReference type="EMBL" id="QDZ21759.1"/>
    </source>
</evidence>
<dbReference type="CDD" id="cd07361">
    <property type="entry name" value="MEMO_like"/>
    <property type="match status" value="1"/>
</dbReference>
<accession>A0A5B8MMS3</accession>
<dbReference type="PANTHER" id="PTHR11060">
    <property type="entry name" value="PROTEIN MEMO1"/>
    <property type="match status" value="1"/>
</dbReference>